<dbReference type="PANTHER" id="PTHR43377:SF1">
    <property type="entry name" value="BILIVERDIN REDUCTASE A"/>
    <property type="match status" value="1"/>
</dbReference>
<comment type="caution">
    <text evidence="2">The sequence shown here is derived from an EMBL/GenBank/DDBJ whole genome shotgun (WGS) entry which is preliminary data.</text>
</comment>
<protein>
    <submittedName>
        <fullName evidence="2">Gfo/Idh/MocA family oxidoreductase</fullName>
    </submittedName>
</protein>
<dbReference type="RefSeq" id="WP_161745916.1">
    <property type="nucleotide sequence ID" value="NZ_JAAAMV010000024.1"/>
</dbReference>
<dbReference type="EMBL" id="JAAAMV010000024">
    <property type="protein sequence ID" value="NBD26895.1"/>
    <property type="molecule type" value="Genomic_DNA"/>
</dbReference>
<dbReference type="SUPFAM" id="SSF55347">
    <property type="entry name" value="Glyceraldehyde-3-phosphate dehydrogenase-like, C-terminal domain"/>
    <property type="match status" value="1"/>
</dbReference>
<dbReference type="SUPFAM" id="SSF51735">
    <property type="entry name" value="NAD(P)-binding Rossmann-fold domains"/>
    <property type="match status" value="1"/>
</dbReference>
<reference evidence="2 3" key="1">
    <citation type="submission" date="2020-01" db="EMBL/GenBank/DDBJ databases">
        <title>Paenibacillus soybeanensis sp. nov. isolated from the nodules of soybean (Glycine max(L.) Merr).</title>
        <authorList>
            <person name="Wang H."/>
        </authorList>
    </citation>
    <scope>NUCLEOTIDE SEQUENCE [LARGE SCALE GENOMIC DNA]</scope>
    <source>
        <strain evidence="2 3">T1</strain>
    </source>
</reference>
<dbReference type="PANTHER" id="PTHR43377">
    <property type="entry name" value="BILIVERDIN REDUCTASE A"/>
    <property type="match status" value="1"/>
</dbReference>
<dbReference type="Proteomes" id="UP000665561">
    <property type="component" value="Unassembled WGS sequence"/>
</dbReference>
<feature type="domain" description="Gfo/Idh/MocA-like oxidoreductase N-terminal" evidence="1">
    <location>
        <begin position="4"/>
        <end position="113"/>
    </location>
</feature>
<evidence type="ECO:0000313" key="2">
    <source>
        <dbReference type="EMBL" id="NBD26895.1"/>
    </source>
</evidence>
<keyword evidence="3" id="KW-1185">Reference proteome</keyword>
<dbReference type="InterPro" id="IPR000683">
    <property type="entry name" value="Gfo/Idh/MocA-like_OxRdtase_N"/>
</dbReference>
<dbReference type="Gene3D" id="3.30.360.10">
    <property type="entry name" value="Dihydrodipicolinate Reductase, domain 2"/>
    <property type="match status" value="1"/>
</dbReference>
<evidence type="ECO:0000313" key="3">
    <source>
        <dbReference type="Proteomes" id="UP000665561"/>
    </source>
</evidence>
<proteinExistence type="predicted"/>
<dbReference type="Pfam" id="PF01408">
    <property type="entry name" value="GFO_IDH_MocA"/>
    <property type="match status" value="1"/>
</dbReference>
<accession>A0ABW9XW38</accession>
<gene>
    <name evidence="2" type="ORF">GT019_23745</name>
</gene>
<evidence type="ECO:0000259" key="1">
    <source>
        <dbReference type="Pfam" id="PF01408"/>
    </source>
</evidence>
<dbReference type="Gene3D" id="3.40.50.720">
    <property type="entry name" value="NAD(P)-binding Rossmann-like Domain"/>
    <property type="match status" value="1"/>
</dbReference>
<sequence>MGKFNYGIIGHGWRADFYLRIARELPELFGVSRMLVRREETAAALRAAWGVETFHDLDSFLADAELAFVVVSVPWETCPVYIRELSARGVPVLAETPPAPDLAGLTELYEAVGSGAKVQVAEQLLFQPMHAARIALSRSGRLGDVTQAQVSAAHGYHGISLIRQLLNVRFEEVAVTGQRFVSPIVQGPGREGPPKEEILKDSAQDIVTLRFGDKLGLLDFTGDQYFSWIRRERMLVRGSRGEIQGDEAAWLEDFRTPVVTKLRRIDNGFDGNILGFNYSGILLGSEWLYRNPFVPGRLTDDEIAIATSLVKMGEYVAGGPSFYSLAEASQDHYLSMLMERSIAEGRTIVSERQVWHS</sequence>
<dbReference type="InterPro" id="IPR051450">
    <property type="entry name" value="Gfo/Idh/MocA_Oxidoreductases"/>
</dbReference>
<name>A0ABW9XW38_9BACL</name>
<organism evidence="2 3">
    <name type="scientific">Paenibacillus glycinis</name>
    <dbReference type="NCBI Taxonomy" id="2697035"/>
    <lineage>
        <taxon>Bacteria</taxon>
        <taxon>Bacillati</taxon>
        <taxon>Bacillota</taxon>
        <taxon>Bacilli</taxon>
        <taxon>Bacillales</taxon>
        <taxon>Paenibacillaceae</taxon>
        <taxon>Paenibacillus</taxon>
    </lineage>
</organism>
<dbReference type="InterPro" id="IPR036291">
    <property type="entry name" value="NAD(P)-bd_dom_sf"/>
</dbReference>